<dbReference type="GO" id="GO:1903457">
    <property type="term" value="P:lactate catabolic process"/>
    <property type="evidence" value="ECO:0007669"/>
    <property type="project" value="EnsemblFungi"/>
</dbReference>
<dbReference type="SUPFAM" id="SSF56176">
    <property type="entry name" value="FAD-binding/transporter-associated domain-like"/>
    <property type="match status" value="1"/>
</dbReference>
<evidence type="ECO:0000256" key="2">
    <source>
        <dbReference type="ARBA" id="ARBA00004173"/>
    </source>
</evidence>
<dbReference type="FunCoup" id="A7TKZ3">
    <property type="interactions" value="223"/>
</dbReference>
<dbReference type="InterPro" id="IPR006094">
    <property type="entry name" value="Oxid_FAD_bind_N"/>
</dbReference>
<dbReference type="Gene3D" id="1.10.45.10">
    <property type="entry name" value="Vanillyl-alcohol Oxidase, Chain A, domain 4"/>
    <property type="match status" value="1"/>
</dbReference>
<dbReference type="InParanoid" id="A7TKZ3"/>
<evidence type="ECO:0000256" key="7">
    <source>
        <dbReference type="ARBA" id="ARBA00023002"/>
    </source>
</evidence>
<keyword evidence="5" id="KW-0274">FAD</keyword>
<dbReference type="GO" id="GO:0008720">
    <property type="term" value="F:D-lactate dehydrogenase (NAD+) activity"/>
    <property type="evidence" value="ECO:0007669"/>
    <property type="project" value="TreeGrafter"/>
</dbReference>
<dbReference type="KEGG" id="vpo:Kpol_530p19"/>
<dbReference type="Gene3D" id="3.30.465.10">
    <property type="match status" value="1"/>
</dbReference>
<dbReference type="eggNOG" id="KOG1231">
    <property type="taxonomic scope" value="Eukaryota"/>
</dbReference>
<dbReference type="PANTHER" id="PTHR11748">
    <property type="entry name" value="D-LACTATE DEHYDROGENASE"/>
    <property type="match status" value="1"/>
</dbReference>
<gene>
    <name evidence="14" type="ORF">Kpol_530p19</name>
</gene>
<sequence length="589" mass="65559">MFKLNRNSIYRGSLLLKHLKNQPKNKLCPPRFYATSNQPLKANKPNSKYWELINYTIIAFVGIAAVKLIISKEPKIEKTVTVYNSFNNDGSTLSLSDLKSPEYCTDPKKLKEVVSQLKQILDNDANHYSQTKSELDDHSDTYFNTHHPDKNQRPFIILYPRTTEDVSKIMKLCHDNEVPVIPYSGGTSLEGHYLPTRPNCCVVIDVSKYMSRIVTLHKDDLDVVVQAGLPWEDLNAYLNENGLLLGIDPGPGAQIGGCIADSCSGTNAYKYGTMKENIVNVTMVLPDGTVVKTKRRPRKSSAGYNLNGLIVGSEGTLGIVTEATLKCHVKPAIETVAVVSFPSVGHAAACASNITQSGIQLNAMELLDNDMMKLINVSGSTFRSDWPEFPTMFFKIGGRNQVIVDELISEVQTIAQKHQCKKFEFANDDDEKVELWQARKVALWTVIDSGKAINKNANVWTTDVAVPLSKFADVIEATKLDLKETNLLNAIVGHAGDGNFHSLIVYNGEEERAKCEDVVAKMVRRALENDGTCTGEHGVGVGKRDYLTEELDENTIDLMRNIKLAIDPKRIMNPDKIFKIDPNEPHLYK</sequence>
<dbReference type="FunFam" id="3.30.465.10:FF:000038">
    <property type="entry name" value="D-lactate dehydrogenase"/>
    <property type="match status" value="1"/>
</dbReference>
<evidence type="ECO:0000313" key="14">
    <source>
        <dbReference type="EMBL" id="EDO17049.1"/>
    </source>
</evidence>
<dbReference type="FunFam" id="3.30.70.2740:FF:000001">
    <property type="entry name" value="D-lactate dehydrogenase mitochondrial"/>
    <property type="match status" value="1"/>
</dbReference>
<dbReference type="Pfam" id="PF01565">
    <property type="entry name" value="FAD_binding_4"/>
    <property type="match status" value="1"/>
</dbReference>
<dbReference type="FunFam" id="1.10.45.10:FF:000001">
    <property type="entry name" value="D-lactate dehydrogenase mitochondrial"/>
    <property type="match status" value="1"/>
</dbReference>
<evidence type="ECO:0000256" key="11">
    <source>
        <dbReference type="ARBA" id="ARBA00055809"/>
    </source>
</evidence>
<keyword evidence="6" id="KW-0809">Transit peptide</keyword>
<evidence type="ECO:0000256" key="5">
    <source>
        <dbReference type="ARBA" id="ARBA00022827"/>
    </source>
</evidence>
<dbReference type="HOGENOM" id="CLU_017779_3_3_1"/>
<feature type="domain" description="FAD-binding PCMH-type" evidence="13">
    <location>
        <begin position="150"/>
        <end position="330"/>
    </location>
</feature>
<keyword evidence="4" id="KW-0285">Flavoprotein</keyword>
<dbReference type="SUPFAM" id="SSF55103">
    <property type="entry name" value="FAD-linked oxidases, C-terminal domain"/>
    <property type="match status" value="1"/>
</dbReference>
<dbReference type="PANTHER" id="PTHR11748:SF111">
    <property type="entry name" value="D-LACTATE DEHYDROGENASE, MITOCHONDRIAL-RELATED"/>
    <property type="match status" value="1"/>
</dbReference>
<dbReference type="EC" id="1.1.2.4" evidence="9"/>
<dbReference type="PROSITE" id="PS51387">
    <property type="entry name" value="FAD_PCMH"/>
    <property type="match status" value="1"/>
</dbReference>
<keyword evidence="15" id="KW-1185">Reference proteome</keyword>
<accession>A7TKZ3</accession>
<dbReference type="InterPro" id="IPR016166">
    <property type="entry name" value="FAD-bd_PCMH"/>
</dbReference>
<proteinExistence type="inferred from homology"/>
<dbReference type="InterPro" id="IPR004113">
    <property type="entry name" value="FAD-bd_oxidored_4_C"/>
</dbReference>
<evidence type="ECO:0000259" key="13">
    <source>
        <dbReference type="PROSITE" id="PS51387"/>
    </source>
</evidence>
<dbReference type="OMA" id="RACNAYS"/>
<dbReference type="GO" id="GO:0004458">
    <property type="term" value="F:D-lactate dehydrogenase (cytochrome) activity"/>
    <property type="evidence" value="ECO:0007669"/>
    <property type="project" value="UniProtKB-EC"/>
</dbReference>
<evidence type="ECO:0000313" key="15">
    <source>
        <dbReference type="Proteomes" id="UP000000267"/>
    </source>
</evidence>
<comment type="function">
    <text evidence="11">Catalyzes the stereospecific oxidation of D-lactate to pyruvate.</text>
</comment>
<evidence type="ECO:0000256" key="6">
    <source>
        <dbReference type="ARBA" id="ARBA00022946"/>
    </source>
</evidence>
<dbReference type="EMBL" id="DS480411">
    <property type="protein sequence ID" value="EDO17049.1"/>
    <property type="molecule type" value="Genomic_DNA"/>
</dbReference>
<evidence type="ECO:0000256" key="9">
    <source>
        <dbReference type="ARBA" id="ARBA00038897"/>
    </source>
</evidence>
<dbReference type="AlphaFoldDB" id="A7TKZ3"/>
<keyword evidence="8" id="KW-0496">Mitochondrion</keyword>
<dbReference type="Gene3D" id="3.30.70.2740">
    <property type="match status" value="1"/>
</dbReference>
<dbReference type="InterPro" id="IPR036318">
    <property type="entry name" value="FAD-bd_PCMH-like_sf"/>
</dbReference>
<dbReference type="Proteomes" id="UP000000267">
    <property type="component" value="Unassembled WGS sequence"/>
</dbReference>
<comment type="subcellular location">
    <subcellularLocation>
        <location evidence="2">Mitochondrion</location>
    </subcellularLocation>
</comment>
<dbReference type="InterPro" id="IPR016171">
    <property type="entry name" value="Vanillyl_alc_oxidase_C-sub2"/>
</dbReference>
<dbReference type="STRING" id="436907.A7TKZ3"/>
<dbReference type="InterPro" id="IPR016164">
    <property type="entry name" value="FAD-linked_Oxase-like_C"/>
</dbReference>
<dbReference type="GO" id="GO:0005743">
    <property type="term" value="C:mitochondrial inner membrane"/>
    <property type="evidence" value="ECO:0007669"/>
    <property type="project" value="EnsemblFungi"/>
</dbReference>
<dbReference type="InterPro" id="IPR016169">
    <property type="entry name" value="FAD-bd_PCMH_sub2"/>
</dbReference>
<comment type="similarity">
    <text evidence="3">Belongs to the FAD-binding oxidoreductase/transferase type 4 family.</text>
</comment>
<evidence type="ECO:0000256" key="4">
    <source>
        <dbReference type="ARBA" id="ARBA00022630"/>
    </source>
</evidence>
<reference evidence="14 15" key="1">
    <citation type="journal article" date="2007" name="Proc. Natl. Acad. Sci. U.S.A.">
        <title>Independent sorting-out of thousands of duplicated gene pairs in two yeast species descended from a whole-genome duplication.</title>
        <authorList>
            <person name="Scannell D.R."/>
            <person name="Frank A.C."/>
            <person name="Conant G.C."/>
            <person name="Byrne K.P."/>
            <person name="Woolfit M."/>
            <person name="Wolfe K.H."/>
        </authorList>
    </citation>
    <scope>NUCLEOTIDE SEQUENCE [LARGE SCALE GENOMIC DNA]</scope>
    <source>
        <strain evidence="15">ATCC 22028 / DSM 70294 / BCRC 21397 / CBS 2163 / NBRC 10782 / NRRL Y-8283 / UCD 57-17</strain>
    </source>
</reference>
<organism evidence="15">
    <name type="scientific">Vanderwaltozyma polyspora (strain ATCC 22028 / DSM 70294 / BCRC 21397 / CBS 2163 / NBRC 10782 / NRRL Y-8283 / UCD 57-17)</name>
    <name type="common">Kluyveromyces polysporus</name>
    <dbReference type="NCBI Taxonomy" id="436907"/>
    <lineage>
        <taxon>Eukaryota</taxon>
        <taxon>Fungi</taxon>
        <taxon>Dikarya</taxon>
        <taxon>Ascomycota</taxon>
        <taxon>Saccharomycotina</taxon>
        <taxon>Saccharomycetes</taxon>
        <taxon>Saccharomycetales</taxon>
        <taxon>Saccharomycetaceae</taxon>
        <taxon>Vanderwaltozyma</taxon>
    </lineage>
</organism>
<evidence type="ECO:0000256" key="10">
    <source>
        <dbReference type="ARBA" id="ARBA00051436"/>
    </source>
</evidence>
<evidence type="ECO:0000256" key="3">
    <source>
        <dbReference type="ARBA" id="ARBA00008000"/>
    </source>
</evidence>
<dbReference type="RefSeq" id="XP_001644907.1">
    <property type="nucleotide sequence ID" value="XM_001644857.1"/>
</dbReference>
<dbReference type="Pfam" id="PF02913">
    <property type="entry name" value="FAD-oxidase_C"/>
    <property type="match status" value="1"/>
</dbReference>
<keyword evidence="7" id="KW-0560">Oxidoreductase</keyword>
<dbReference type="GeneID" id="5545241"/>
<evidence type="ECO:0000256" key="1">
    <source>
        <dbReference type="ARBA" id="ARBA00001974"/>
    </source>
</evidence>
<evidence type="ECO:0000256" key="8">
    <source>
        <dbReference type="ARBA" id="ARBA00023128"/>
    </source>
</evidence>
<comment type="catalytic activity">
    <reaction evidence="10">
        <text>(R)-lactate + 2 Fe(III)-[cytochrome c] = 2 Fe(II)-[cytochrome c] + pyruvate + 2 H(+)</text>
        <dbReference type="Rhea" id="RHEA:13521"/>
        <dbReference type="Rhea" id="RHEA-COMP:10350"/>
        <dbReference type="Rhea" id="RHEA-COMP:14399"/>
        <dbReference type="ChEBI" id="CHEBI:15361"/>
        <dbReference type="ChEBI" id="CHEBI:15378"/>
        <dbReference type="ChEBI" id="CHEBI:16004"/>
        <dbReference type="ChEBI" id="CHEBI:29033"/>
        <dbReference type="ChEBI" id="CHEBI:29034"/>
        <dbReference type="EC" id="1.1.2.4"/>
    </reaction>
</comment>
<dbReference type="GO" id="GO:0071949">
    <property type="term" value="F:FAD binding"/>
    <property type="evidence" value="ECO:0007669"/>
    <property type="project" value="InterPro"/>
</dbReference>
<evidence type="ECO:0000256" key="12">
    <source>
        <dbReference type="ARBA" id="ARBA00083446"/>
    </source>
</evidence>
<name>A7TKZ3_VANPO</name>
<dbReference type="PhylomeDB" id="A7TKZ3"/>
<dbReference type="OrthoDB" id="7786253at2759"/>
<comment type="cofactor">
    <cofactor evidence="1">
        <name>FAD</name>
        <dbReference type="ChEBI" id="CHEBI:57692"/>
    </cofactor>
</comment>
<protein>
    <recommendedName>
        <fullName evidence="9">D-lactate dehydrogenase (cytochrome)</fullName>
        <ecNumber evidence="9">1.1.2.4</ecNumber>
    </recommendedName>
    <alternativeName>
        <fullName evidence="12">D-lactate ferricytochrome C oxidoreductase</fullName>
    </alternativeName>
</protein>